<organism evidence="1 2">
    <name type="scientific">Clostridium butyricum E4 str. BoNT E BL5262</name>
    <dbReference type="NCBI Taxonomy" id="632245"/>
    <lineage>
        <taxon>Bacteria</taxon>
        <taxon>Bacillati</taxon>
        <taxon>Bacillota</taxon>
        <taxon>Clostridia</taxon>
        <taxon>Eubacteriales</taxon>
        <taxon>Clostridiaceae</taxon>
        <taxon>Clostridium</taxon>
    </lineage>
</organism>
<dbReference type="AlphaFoldDB" id="C4IFD9"/>
<dbReference type="RefSeq" id="WP_003412792.1">
    <property type="nucleotide sequence ID" value="NZ_ACOM01000005.1"/>
</dbReference>
<keyword evidence="2" id="KW-1185">Reference proteome</keyword>
<evidence type="ECO:0000313" key="2">
    <source>
        <dbReference type="Proteomes" id="UP000003081"/>
    </source>
</evidence>
<evidence type="ECO:0000313" key="1">
    <source>
        <dbReference type="EMBL" id="EEP54423.1"/>
    </source>
</evidence>
<proteinExistence type="predicted"/>
<dbReference type="Pfam" id="PF25189">
    <property type="entry name" value="Tad8"/>
    <property type="match status" value="1"/>
</dbReference>
<reference evidence="1 2" key="1">
    <citation type="submission" date="2009-08" db="EMBL/GenBank/DDBJ databases">
        <authorList>
            <person name="Shrivastava S."/>
            <person name="Brinkac L.B."/>
            <person name="Brown J.L."/>
            <person name="Bruce D.B."/>
            <person name="Detter C."/>
            <person name="Green L.D."/>
            <person name="Munk C.A."/>
            <person name="Rogers Y.C."/>
            <person name="Tapia R."/>
            <person name="Sims D.R."/>
            <person name="Smith L.A."/>
            <person name="Smith T.J."/>
            <person name="Sutton G."/>
            <person name="Brettin T."/>
        </authorList>
    </citation>
    <scope>NUCLEOTIDE SEQUENCE [LARGE SCALE GENOMIC DNA]</scope>
    <source>
        <strain evidence="2">E4 str. BoNT E BL5262</strain>
    </source>
</reference>
<name>C4IFD9_CLOBU</name>
<dbReference type="HOGENOM" id="CLU_3166364_0_0_9"/>
<dbReference type="InterPro" id="IPR057387">
    <property type="entry name" value="Tad8-like"/>
</dbReference>
<comment type="caution">
    <text evidence="1">The sequence shown here is derived from an EMBL/GenBank/DDBJ whole genome shotgun (WGS) entry which is preliminary data.</text>
</comment>
<sequence length="47" mass="5545">MHAQTAVNQLCDHLLGEDWYIVDSVNNVQANAIIVYEIERKYKKVRR</sequence>
<accession>C4IFD9</accession>
<dbReference type="Proteomes" id="UP000003081">
    <property type="component" value="Unassembled WGS sequence"/>
</dbReference>
<dbReference type="EMBL" id="ACOM01000005">
    <property type="protein sequence ID" value="EEP54423.1"/>
    <property type="molecule type" value="Genomic_DNA"/>
</dbReference>
<protein>
    <submittedName>
        <fullName evidence="1">Uncharacterized protein</fullName>
    </submittedName>
</protein>
<gene>
    <name evidence="1" type="ORF">CLP_1643</name>
</gene>